<sequence length="713" mass="79957">MCFLHSQSNEGINFNEKYKYPFGLSVLYQTYFPIARDTYSSGGEYAFNDFSLTAKLPLPKLPVIQPMLQIGTILVSASEEVDEKRNHTQIYANAGAFYAHKLSKMIELGADLGAGVSYGYFPDLDPDGDPRSTWIFNAQAGVSLSLNLSYNFVLDLNPRFKYTRTFKDISYSGDLDTLLNGFSFTIGVAASYRFGEDPDSPEAEIRSIRFDNVEINPLFASMQSFYVNHPIGSVSLSNIEDYDIENLTVTFMQSGYMDNPTVSAELPYLEQGDSAEFDLFATFNDQVFLTEGVKPLTGEVSVRYTSRGREIVQTVPVSYDLHDKEAITWDDDNKVGAFITPKDSALRNYTSFLRQTTRDLVNPGLSETLQIAMQVFYGLTEIGILYQRDPTSPFDAAQENAEIVDSVSLPRNTLKRATGDCDDLTVLFCSLLETAGIETAFITTPAHIYAAFNTKVPSRDFKQLHPAKEMTLNIDGDLWVPVEITMIGQTGFLKAWRTGIEEFSRYENQEDSRGIFKTRDAQLVYRPVGLRETDLGLQYGDRTKIGHDFKDEIDNLVEMILEDFTREAAESGNKGSYNKLGLIGAQFGKYDLAESAFNTALSLDRNYLPPKINLGNVFYMREEYQNALRILHSAEEDYIKKGRTSSDSYAKVLLNISRSYYELENYDKAALYSQKMAEVAPELGDRYAYLGGSGGTRAADIGAALDILFVEEE</sequence>
<organism evidence="2 3">
    <name type="scientific">Spirochaeta isovalerica</name>
    <dbReference type="NCBI Taxonomy" id="150"/>
    <lineage>
        <taxon>Bacteria</taxon>
        <taxon>Pseudomonadati</taxon>
        <taxon>Spirochaetota</taxon>
        <taxon>Spirochaetia</taxon>
        <taxon>Spirochaetales</taxon>
        <taxon>Spirochaetaceae</taxon>
        <taxon>Spirochaeta</taxon>
    </lineage>
</organism>
<dbReference type="Pfam" id="PF13181">
    <property type="entry name" value="TPR_8"/>
    <property type="match status" value="1"/>
</dbReference>
<evidence type="ECO:0008006" key="4">
    <source>
        <dbReference type="Google" id="ProtNLM"/>
    </source>
</evidence>
<keyword evidence="1" id="KW-0802">TPR repeat</keyword>
<dbReference type="AlphaFoldDB" id="A0A841R674"/>
<evidence type="ECO:0000313" key="2">
    <source>
        <dbReference type="EMBL" id="MBB6478509.1"/>
    </source>
</evidence>
<dbReference type="RefSeq" id="WP_184742421.1">
    <property type="nucleotide sequence ID" value="NZ_JACHGJ010000001.1"/>
</dbReference>
<feature type="repeat" description="TPR" evidence="1">
    <location>
        <begin position="574"/>
        <end position="607"/>
    </location>
</feature>
<name>A0A841R674_9SPIO</name>
<keyword evidence="3" id="KW-1185">Reference proteome</keyword>
<dbReference type="Proteomes" id="UP000587760">
    <property type="component" value="Unassembled WGS sequence"/>
</dbReference>
<gene>
    <name evidence="2" type="ORF">HNR50_000142</name>
</gene>
<comment type="caution">
    <text evidence="2">The sequence shown here is derived from an EMBL/GenBank/DDBJ whole genome shotgun (WGS) entry which is preliminary data.</text>
</comment>
<dbReference type="PROSITE" id="PS50005">
    <property type="entry name" value="TPR"/>
    <property type="match status" value="2"/>
</dbReference>
<dbReference type="InterPro" id="IPR011990">
    <property type="entry name" value="TPR-like_helical_dom_sf"/>
</dbReference>
<proteinExistence type="predicted"/>
<accession>A0A841R674</accession>
<dbReference type="EMBL" id="JACHGJ010000001">
    <property type="protein sequence ID" value="MBB6478509.1"/>
    <property type="molecule type" value="Genomic_DNA"/>
</dbReference>
<feature type="repeat" description="TPR" evidence="1">
    <location>
        <begin position="650"/>
        <end position="683"/>
    </location>
</feature>
<dbReference type="Gene3D" id="1.25.40.10">
    <property type="entry name" value="Tetratricopeptide repeat domain"/>
    <property type="match status" value="1"/>
</dbReference>
<dbReference type="InterPro" id="IPR019734">
    <property type="entry name" value="TPR_rpt"/>
</dbReference>
<reference evidence="2 3" key="1">
    <citation type="submission" date="2020-08" db="EMBL/GenBank/DDBJ databases">
        <title>Genomic Encyclopedia of Type Strains, Phase IV (KMG-IV): sequencing the most valuable type-strain genomes for metagenomic binning, comparative biology and taxonomic classification.</title>
        <authorList>
            <person name="Goeker M."/>
        </authorList>
    </citation>
    <scope>NUCLEOTIDE SEQUENCE [LARGE SCALE GENOMIC DNA]</scope>
    <source>
        <strain evidence="2 3">DSM 2461</strain>
    </source>
</reference>
<evidence type="ECO:0000313" key="3">
    <source>
        <dbReference type="Proteomes" id="UP000587760"/>
    </source>
</evidence>
<dbReference type="SUPFAM" id="SSF48452">
    <property type="entry name" value="TPR-like"/>
    <property type="match status" value="1"/>
</dbReference>
<evidence type="ECO:0000256" key="1">
    <source>
        <dbReference type="PROSITE-ProRule" id="PRU00339"/>
    </source>
</evidence>
<protein>
    <recommendedName>
        <fullName evidence="4">Tetratricopeptide repeat protein</fullName>
    </recommendedName>
</protein>